<comment type="caution">
    <text evidence="2">The sequence shown here is derived from an EMBL/GenBank/DDBJ whole genome shotgun (WGS) entry which is preliminary data.</text>
</comment>
<dbReference type="EMBL" id="QXDF01000001">
    <property type="protein sequence ID" value="RIA56670.1"/>
    <property type="molecule type" value="Genomic_DNA"/>
</dbReference>
<organism evidence="2 3">
    <name type="scientific">Dichotomicrobium thermohalophilum</name>
    <dbReference type="NCBI Taxonomy" id="933063"/>
    <lineage>
        <taxon>Bacteria</taxon>
        <taxon>Pseudomonadati</taxon>
        <taxon>Pseudomonadota</taxon>
        <taxon>Alphaproteobacteria</taxon>
        <taxon>Hyphomicrobiales</taxon>
        <taxon>Hyphomicrobiaceae</taxon>
        <taxon>Dichotomicrobium</taxon>
    </lineage>
</organism>
<gene>
    <name evidence="2" type="ORF">BXY53_1776</name>
</gene>
<accession>A0A397Q5B3</accession>
<sequence length="260" mass="28105">MGRATVPAAPRFAYHIGWADQIGEGDFVSRLLLILFLGLCAAGTTKAERMPDLPAKRQPPAAWAKPAITDGPTQWSPEEIVGAQRACIAVVARGAYDLEPLEPIRKGRCGAPAPVRLRALPGEAGLQLVPAATLTCGMAARFREWVDRVLQPTARARLGSPVAKIRLMGTYSCRRRYNSPDTRISQHARAKALDIAAFQTADGQVITVLAHWPGDDERSAFLREIHTGACQIFDTVLGPRANEAHANHFHFDIGSGGVCE</sequence>
<protein>
    <recommendedName>
        <fullName evidence="1">Extensin-like C-terminal domain-containing protein</fullName>
    </recommendedName>
</protein>
<reference evidence="2 3" key="1">
    <citation type="submission" date="2018-08" db="EMBL/GenBank/DDBJ databases">
        <title>Genomic Encyclopedia of Archaeal and Bacterial Type Strains, Phase II (KMG-II): from individual species to whole genera.</title>
        <authorList>
            <person name="Goeker M."/>
        </authorList>
    </citation>
    <scope>NUCLEOTIDE SEQUENCE [LARGE SCALE GENOMIC DNA]</scope>
    <source>
        <strain evidence="2 3">DSM 5002</strain>
    </source>
</reference>
<evidence type="ECO:0000313" key="3">
    <source>
        <dbReference type="Proteomes" id="UP000266273"/>
    </source>
</evidence>
<dbReference type="Proteomes" id="UP000266273">
    <property type="component" value="Unassembled WGS sequence"/>
</dbReference>
<dbReference type="AlphaFoldDB" id="A0A397Q5B3"/>
<dbReference type="Pfam" id="PF06904">
    <property type="entry name" value="Extensin-like_C"/>
    <property type="match status" value="1"/>
</dbReference>
<evidence type="ECO:0000259" key="1">
    <source>
        <dbReference type="Pfam" id="PF06904"/>
    </source>
</evidence>
<dbReference type="InterPro" id="IPR009683">
    <property type="entry name" value="Extensin-like_C"/>
</dbReference>
<name>A0A397Q5B3_9HYPH</name>
<feature type="domain" description="Extensin-like C-terminal" evidence="1">
    <location>
        <begin position="86"/>
        <end position="259"/>
    </location>
</feature>
<keyword evidence="3" id="KW-1185">Reference proteome</keyword>
<proteinExistence type="predicted"/>
<evidence type="ECO:0000313" key="2">
    <source>
        <dbReference type="EMBL" id="RIA56670.1"/>
    </source>
</evidence>